<dbReference type="EMBL" id="CP022115">
    <property type="protein sequence ID" value="ASJ23996.1"/>
    <property type="molecule type" value="Genomic_DNA"/>
</dbReference>
<keyword evidence="1" id="KW-0472">Membrane</keyword>
<dbReference type="Proteomes" id="UP000197424">
    <property type="component" value="Chromosome"/>
</dbReference>
<sequence length="503" mass="55478">MAAERFLYLNSHGASLWSAGPAAPAPEIRFAGDDPQAPGQLAGYLVRHAPDAVIRVVLDLPGEILHVDTAPKVGLRDRQRWGLRRLATLLPQPQLRTLRWRHQRGTHQALLAGFADPQAVLDWLEPLLAANIPIASVQSLALQADNLPGRLGLHLPRLLLVSHTGDGCLRYAWFRDGILHLARLVQLENDTAIEGGLARETRTVLDYLASIQQTGINDRVTVLVLTAPGLQPAADMQFGDRVDVVHAGIGECARRLKLPATPDSRAFWLALARQGRNDYGRFALRRYWQYRQLRHGLTMTAVIACGMAAGISAMSTWYIRQLDAERQQLAEQARQLQHTAAAIRLPVRIPAADVRALVENSRAIRQHMPLPDELMQKLLAVLAETPDFRLVTLDWQPDHHQPLPKGQPAPALPELDLRQPLGNWARLALQPARPAAPYRDQLAGFASLQARLQAAGLQVHQPSPPINVAPTVVLEGRHPLLDAQARFTLAVRLPPVAHAKTAR</sequence>
<dbReference type="AlphaFoldDB" id="A0A248LHY5"/>
<name>A0A248LHY5_9NEIS</name>
<protein>
    <submittedName>
        <fullName evidence="2">Uncharacterized protein</fullName>
    </submittedName>
</protein>
<keyword evidence="1" id="KW-0812">Transmembrane</keyword>
<gene>
    <name evidence="2" type="ORF">LHGZ1_1165</name>
</gene>
<feature type="transmembrane region" description="Helical" evidence="1">
    <location>
        <begin position="296"/>
        <end position="319"/>
    </location>
</feature>
<keyword evidence="1" id="KW-1133">Transmembrane helix</keyword>
<organism evidence="2 3">
    <name type="scientific">Laribacter hongkongensis</name>
    <dbReference type="NCBI Taxonomy" id="168471"/>
    <lineage>
        <taxon>Bacteria</taxon>
        <taxon>Pseudomonadati</taxon>
        <taxon>Pseudomonadota</taxon>
        <taxon>Betaproteobacteria</taxon>
        <taxon>Neisseriales</taxon>
        <taxon>Aquaspirillaceae</taxon>
        <taxon>Laribacter</taxon>
    </lineage>
</organism>
<dbReference type="OrthoDB" id="8526168at2"/>
<accession>A0A248LHY5</accession>
<evidence type="ECO:0000313" key="3">
    <source>
        <dbReference type="Proteomes" id="UP000197424"/>
    </source>
</evidence>
<evidence type="ECO:0000256" key="1">
    <source>
        <dbReference type="SAM" id="Phobius"/>
    </source>
</evidence>
<proteinExistence type="predicted"/>
<dbReference type="RefSeq" id="WP_088860445.1">
    <property type="nucleotide sequence ID" value="NZ_CP022115.1"/>
</dbReference>
<reference evidence="3" key="1">
    <citation type="submission" date="2017-06" db="EMBL/GenBank/DDBJ databases">
        <title>Whole genome sequence of Laribacter hongkongensis LHGZ1.</title>
        <authorList>
            <person name="Chen D."/>
            <person name="Wu H."/>
            <person name="Chen J."/>
        </authorList>
    </citation>
    <scope>NUCLEOTIDE SEQUENCE [LARGE SCALE GENOMIC DNA]</scope>
    <source>
        <strain evidence="3">LHGZ1</strain>
    </source>
</reference>
<evidence type="ECO:0000313" key="2">
    <source>
        <dbReference type="EMBL" id="ASJ23996.1"/>
    </source>
</evidence>